<name>A0A7M4DJE6_9MICO</name>
<sequence>MQVAVSIAGPGHGLISIGRYMQLEPSDRPANLRCAGAGIDGRRCGGHAFAKALGSTAKAPHFAAMDHIEGCDEARAHSSAHDAIWATSPEGEDRIITRITLTPDLPGRHTRAASSPSLPGAADVQAGVRPSPTVRRPRRSPLRGALRVLIGRGYPPDYLISWGSRDPMPAEVFFVHLERVEHADDRPRGYWGRVEEAIRYGPTGAVHLQPRHGPRVVIPRATAMSLGLTDPAVLVGLPGRHILAVGTVRRSKTGHLYVLVNDRGAFTQVEQT</sequence>
<gene>
    <name evidence="2" type="ORF">HALOF300_02253</name>
</gene>
<organism evidence="2 3">
    <name type="scientific">Occultella aeris</name>
    <dbReference type="NCBI Taxonomy" id="2761496"/>
    <lineage>
        <taxon>Bacteria</taxon>
        <taxon>Bacillati</taxon>
        <taxon>Actinomycetota</taxon>
        <taxon>Actinomycetes</taxon>
        <taxon>Micrococcales</taxon>
        <taxon>Ruaniaceae</taxon>
        <taxon>Occultella</taxon>
    </lineage>
</organism>
<evidence type="ECO:0000313" key="3">
    <source>
        <dbReference type="Proteomes" id="UP000419743"/>
    </source>
</evidence>
<accession>A0A7M4DJE6</accession>
<feature type="region of interest" description="Disordered" evidence="1">
    <location>
        <begin position="104"/>
        <end position="140"/>
    </location>
</feature>
<evidence type="ECO:0000256" key="1">
    <source>
        <dbReference type="SAM" id="MobiDB-lite"/>
    </source>
</evidence>
<keyword evidence="3" id="KW-1185">Reference proteome</keyword>
<reference evidence="2 3" key="1">
    <citation type="submission" date="2019-11" db="EMBL/GenBank/DDBJ databases">
        <authorList>
            <person name="Criscuolo A."/>
        </authorList>
    </citation>
    <scope>NUCLEOTIDE SEQUENCE [LARGE SCALE GENOMIC DNA]</scope>
    <source>
        <strain evidence="2">CIP111667</strain>
    </source>
</reference>
<dbReference type="Proteomes" id="UP000419743">
    <property type="component" value="Unassembled WGS sequence"/>
</dbReference>
<protein>
    <submittedName>
        <fullName evidence="2">Uncharacterized protein</fullName>
    </submittedName>
</protein>
<proteinExistence type="predicted"/>
<comment type="caution">
    <text evidence="2">The sequence shown here is derived from an EMBL/GenBank/DDBJ whole genome shotgun (WGS) entry which is preliminary data.</text>
</comment>
<dbReference type="AlphaFoldDB" id="A0A7M4DJE6"/>
<dbReference type="EMBL" id="CACRYJ010000031">
    <property type="protein sequence ID" value="VZO37160.1"/>
    <property type="molecule type" value="Genomic_DNA"/>
</dbReference>
<evidence type="ECO:0000313" key="2">
    <source>
        <dbReference type="EMBL" id="VZO37160.1"/>
    </source>
</evidence>